<feature type="signal peptide" evidence="1">
    <location>
        <begin position="1"/>
        <end position="20"/>
    </location>
</feature>
<dbReference type="PROSITE" id="PS51257">
    <property type="entry name" value="PROKAR_LIPOPROTEIN"/>
    <property type="match status" value="1"/>
</dbReference>
<name>A0A511MWZ4_DEIC1</name>
<feature type="chain" id="PRO_5022031353" evidence="1">
    <location>
        <begin position="21"/>
        <end position="166"/>
    </location>
</feature>
<keyword evidence="1" id="KW-0732">Signal</keyword>
<dbReference type="AlphaFoldDB" id="A0A511MWZ4"/>
<reference evidence="2 3" key="1">
    <citation type="submission" date="2019-07" db="EMBL/GenBank/DDBJ databases">
        <title>Whole genome shotgun sequence of Deinococcus cellulosilyticus NBRC 106333.</title>
        <authorList>
            <person name="Hosoyama A."/>
            <person name="Uohara A."/>
            <person name="Ohji S."/>
            <person name="Ichikawa N."/>
        </authorList>
    </citation>
    <scope>NUCLEOTIDE SEQUENCE [LARGE SCALE GENOMIC DNA]</scope>
    <source>
        <strain evidence="2 3">NBRC 106333</strain>
    </source>
</reference>
<dbReference type="RefSeq" id="WP_146882412.1">
    <property type="nucleotide sequence ID" value="NZ_BJXB01000002.1"/>
</dbReference>
<evidence type="ECO:0000313" key="3">
    <source>
        <dbReference type="Proteomes" id="UP000321306"/>
    </source>
</evidence>
<organism evidence="2 3">
    <name type="scientific">Deinococcus cellulosilyticus (strain DSM 18568 / NBRC 106333 / KACC 11606 / 5516J-15)</name>
    <dbReference type="NCBI Taxonomy" id="1223518"/>
    <lineage>
        <taxon>Bacteria</taxon>
        <taxon>Thermotogati</taxon>
        <taxon>Deinococcota</taxon>
        <taxon>Deinococci</taxon>
        <taxon>Deinococcales</taxon>
        <taxon>Deinococcaceae</taxon>
        <taxon>Deinococcus</taxon>
    </lineage>
</organism>
<proteinExistence type="predicted"/>
<accession>A0A511MWZ4</accession>
<dbReference type="Proteomes" id="UP000321306">
    <property type="component" value="Unassembled WGS sequence"/>
</dbReference>
<dbReference type="OrthoDB" id="9857038at2"/>
<sequence>MLRNFVLLALTVGFVSCAPAATGSGADAAQNYGPTESIRIPHGTYYFTVSYPVGYLTGKSDTFERIEASKEFATFTGERVSLGNLTHHFKLTDLEEDKVNFRLVKVMGEREIKDRTGRSIYYLDHLKLTFEATTSGTGYSGEYPLKLTYNNSYDRTLSLFVVEGLN</sequence>
<protein>
    <submittedName>
        <fullName evidence="2">Uncharacterized protein</fullName>
    </submittedName>
</protein>
<comment type="caution">
    <text evidence="2">The sequence shown here is derived from an EMBL/GenBank/DDBJ whole genome shotgun (WGS) entry which is preliminary data.</text>
</comment>
<evidence type="ECO:0000256" key="1">
    <source>
        <dbReference type="SAM" id="SignalP"/>
    </source>
</evidence>
<keyword evidence="3" id="KW-1185">Reference proteome</keyword>
<evidence type="ECO:0000313" key="2">
    <source>
        <dbReference type="EMBL" id="GEM45102.1"/>
    </source>
</evidence>
<dbReference type="EMBL" id="BJXB01000002">
    <property type="protein sequence ID" value="GEM45102.1"/>
    <property type="molecule type" value="Genomic_DNA"/>
</dbReference>
<gene>
    <name evidence="2" type="ORF">DC3_07370</name>
</gene>